<organism evidence="3 4">
    <name type="scientific">Eremococcus coleocola ACS-139-V-Col8</name>
    <dbReference type="NCBI Taxonomy" id="908337"/>
    <lineage>
        <taxon>Bacteria</taxon>
        <taxon>Bacillati</taxon>
        <taxon>Bacillota</taxon>
        <taxon>Bacilli</taxon>
        <taxon>Lactobacillales</taxon>
        <taxon>Aerococcaceae</taxon>
        <taxon>Eremococcus</taxon>
    </lineage>
</organism>
<feature type="signal peptide" evidence="2">
    <location>
        <begin position="1"/>
        <end position="22"/>
    </location>
</feature>
<evidence type="ECO:0000256" key="2">
    <source>
        <dbReference type="SAM" id="SignalP"/>
    </source>
</evidence>
<evidence type="ECO:0000313" key="4">
    <source>
        <dbReference type="Proteomes" id="UP000005990"/>
    </source>
</evidence>
<dbReference type="EMBL" id="AENN01000015">
    <property type="protein sequence ID" value="EFR31318.1"/>
    <property type="molecule type" value="Genomic_DNA"/>
</dbReference>
<evidence type="ECO:0008006" key="5">
    <source>
        <dbReference type="Google" id="ProtNLM"/>
    </source>
</evidence>
<evidence type="ECO:0000313" key="3">
    <source>
        <dbReference type="EMBL" id="EFR31318.1"/>
    </source>
</evidence>
<sequence>MKKIFALLAMVLVMVSGLSVFAEEKKAMTIDDYVGSYEVKDSVVKYLDVRADQVVLYVDDLEGEIKDEDPYKHFAEMVVTHFAEADPEAEPVEGEPVIAYTDNTNKDVEAAKVVIFTKFDNLITYDNKLKLKLDSAAMLNLEKSDDGLHDKLYSVDYKKIDDLAEYKMDDQAAASDESATESEASSEESEE</sequence>
<proteinExistence type="predicted"/>
<dbReference type="OrthoDB" id="9778554at2"/>
<name>E4KP95_9LACT</name>
<dbReference type="Proteomes" id="UP000005990">
    <property type="component" value="Unassembled WGS sequence"/>
</dbReference>
<accession>E4KP95</accession>
<dbReference type="AlphaFoldDB" id="E4KP95"/>
<evidence type="ECO:0000256" key="1">
    <source>
        <dbReference type="SAM" id="MobiDB-lite"/>
    </source>
</evidence>
<comment type="caution">
    <text evidence="3">The sequence shown here is derived from an EMBL/GenBank/DDBJ whole genome shotgun (WGS) entry which is preliminary data.</text>
</comment>
<dbReference type="RefSeq" id="WP_006418521.1">
    <property type="nucleotide sequence ID" value="NZ_AENN01000015.1"/>
</dbReference>
<gene>
    <name evidence="3" type="ORF">HMPREF9257_1382</name>
</gene>
<feature type="region of interest" description="Disordered" evidence="1">
    <location>
        <begin position="168"/>
        <end position="191"/>
    </location>
</feature>
<feature type="compositionally biased region" description="Acidic residues" evidence="1">
    <location>
        <begin position="178"/>
        <end position="191"/>
    </location>
</feature>
<keyword evidence="4" id="KW-1185">Reference proteome</keyword>
<feature type="chain" id="PRO_5003184844" description="DUF5067 domain-containing protein" evidence="2">
    <location>
        <begin position="23"/>
        <end position="191"/>
    </location>
</feature>
<reference evidence="3 4" key="1">
    <citation type="submission" date="2010-10" db="EMBL/GenBank/DDBJ databases">
        <authorList>
            <person name="Durkin A.S."/>
            <person name="Madupu R."/>
            <person name="Torralba M."/>
            <person name="Gillis M."/>
            <person name="Methe B."/>
            <person name="Sutton G."/>
            <person name="Nelson K.E."/>
        </authorList>
    </citation>
    <scope>NUCLEOTIDE SEQUENCE [LARGE SCALE GENOMIC DNA]</scope>
    <source>
        <strain evidence="3 4">ACS-139-V-Col8</strain>
    </source>
</reference>
<protein>
    <recommendedName>
        <fullName evidence="5">DUF5067 domain-containing protein</fullName>
    </recommendedName>
</protein>
<keyword evidence="2" id="KW-0732">Signal</keyword>